<comment type="caution">
    <text evidence="2">The sequence shown here is derived from an EMBL/GenBank/DDBJ whole genome shotgun (WGS) entry which is preliminary data.</text>
</comment>
<proteinExistence type="predicted"/>
<gene>
    <name evidence="2" type="ORF">ENS64_15490</name>
</gene>
<reference evidence="2" key="1">
    <citation type="journal article" date="2020" name="mSystems">
        <title>Genome- and Community-Level Interaction Insights into Carbon Utilization and Element Cycling Functions of Hydrothermarchaeota in Hydrothermal Sediment.</title>
        <authorList>
            <person name="Zhou Z."/>
            <person name="Liu Y."/>
            <person name="Xu W."/>
            <person name="Pan J."/>
            <person name="Luo Z.H."/>
            <person name="Li M."/>
        </authorList>
    </citation>
    <scope>NUCLEOTIDE SEQUENCE [LARGE SCALE GENOMIC DNA]</scope>
    <source>
        <strain evidence="2">SpSt-508</strain>
    </source>
</reference>
<sequence>MSTKPQRGIRRLRGPARTAGEMVPPPWGICWSALAIVLMLGVLTLRGWSDEPTATDGPPPTKRLFRGRVVSVTQALEKRGLKASTAELRGQVALDTPSGELLLILPDWRGKAFYQDERLRDRPVELVGYRRTGLPYLQILQVYTADALGRWQYTDYWCDICSIPMYEIKPCDCCQQEIRLRFQPQDPPPDVELDGSARVLPAADRPSR</sequence>
<evidence type="ECO:0000256" key="1">
    <source>
        <dbReference type="SAM" id="MobiDB-lite"/>
    </source>
</evidence>
<dbReference type="EMBL" id="DSVQ01000018">
    <property type="protein sequence ID" value="HGT40646.1"/>
    <property type="molecule type" value="Genomic_DNA"/>
</dbReference>
<evidence type="ECO:0000313" key="2">
    <source>
        <dbReference type="EMBL" id="HGT40646.1"/>
    </source>
</evidence>
<feature type="region of interest" description="Disordered" evidence="1">
    <location>
        <begin position="185"/>
        <end position="208"/>
    </location>
</feature>
<name>A0A7C4QT08_9PLAN</name>
<protein>
    <submittedName>
        <fullName evidence="2">Uncharacterized protein</fullName>
    </submittedName>
</protein>
<organism evidence="2">
    <name type="scientific">Schlesneria paludicola</name>
    <dbReference type="NCBI Taxonomy" id="360056"/>
    <lineage>
        <taxon>Bacteria</taxon>
        <taxon>Pseudomonadati</taxon>
        <taxon>Planctomycetota</taxon>
        <taxon>Planctomycetia</taxon>
        <taxon>Planctomycetales</taxon>
        <taxon>Planctomycetaceae</taxon>
        <taxon>Schlesneria</taxon>
    </lineage>
</organism>
<dbReference type="AlphaFoldDB" id="A0A7C4QT08"/>
<accession>A0A7C4QT08</accession>